<dbReference type="GO" id="GO:0005524">
    <property type="term" value="F:ATP binding"/>
    <property type="evidence" value="ECO:0007669"/>
    <property type="project" value="UniProtKB-UniRule"/>
</dbReference>
<evidence type="ECO:0000256" key="4">
    <source>
        <dbReference type="ARBA" id="ARBA00022806"/>
    </source>
</evidence>
<comment type="catalytic activity">
    <reaction evidence="11">
        <text>ATP + H2O = ADP + phosphate + H(+)</text>
        <dbReference type="Rhea" id="RHEA:13065"/>
        <dbReference type="ChEBI" id="CHEBI:15377"/>
        <dbReference type="ChEBI" id="CHEBI:15378"/>
        <dbReference type="ChEBI" id="CHEBI:30616"/>
        <dbReference type="ChEBI" id="CHEBI:43474"/>
        <dbReference type="ChEBI" id="CHEBI:456216"/>
        <dbReference type="EC" id="5.6.2.4"/>
    </reaction>
</comment>
<proteinExistence type="inferred from homology"/>
<evidence type="ECO:0000256" key="12">
    <source>
        <dbReference type="PROSITE-ProRule" id="PRU00560"/>
    </source>
</evidence>
<feature type="binding site" evidence="12">
    <location>
        <begin position="27"/>
        <end position="34"/>
    </location>
    <ligand>
        <name>ATP</name>
        <dbReference type="ChEBI" id="CHEBI:30616"/>
    </ligand>
</feature>
<keyword evidence="6" id="KW-0238">DNA-binding</keyword>
<keyword evidence="4 12" id="KW-0347">Helicase</keyword>
<dbReference type="CDD" id="cd18807">
    <property type="entry name" value="SF1_C_UvrD"/>
    <property type="match status" value="1"/>
</dbReference>
<evidence type="ECO:0000313" key="16">
    <source>
        <dbReference type="Proteomes" id="UP000808349"/>
    </source>
</evidence>
<evidence type="ECO:0000259" key="13">
    <source>
        <dbReference type="PROSITE" id="PS51198"/>
    </source>
</evidence>
<evidence type="ECO:0000256" key="10">
    <source>
        <dbReference type="ARBA" id="ARBA00034923"/>
    </source>
</evidence>
<evidence type="ECO:0000256" key="7">
    <source>
        <dbReference type="ARBA" id="ARBA00023235"/>
    </source>
</evidence>
<sequence>MSQYLDELNDIQRQAASQIEGPVMVIAGPGSGKTRVLTYRLAHMIHSGIKPWNILSLTFTNKAAREMTERIEHVVGNEAKKVWCGTFHAIFARILRVEAPKIGYPANFSIYDTDNTKSLITEIIKELNLNPKDYNANTVRSRISNAKSNLITPTLYERDEELLAQDQMNKMPQTVTIYKRYFQKCIQAGAMDFDDLLLQLFRLFQENPEDVLTKYRNQFQYVMVDEFQDTNYLQYAILKKLVFYPGSKRNICIVGDDAQSIYSFRGATIKNILDFQSDLPDVKVLKLEQNYRSSDHIVQAANDVITNNSRQIKKEIWTSKKDGYKIKLVKAASDNEEGRKIADHIIELKNRYHLKNTEIAILYRTNSQSRIFEENLRRVNIPYKVFGGMSFYQRKEIKDLISYIRLVINPKDNEAFKRIINYPKRGIGDSTIEKFSAYSDANNTSLLESTQHVNIGGKVGQTIQMFNLQIKEMQDQAAKNNAYDAAMYIYKISGLSTELKQDITNEGISRLENVMALLDGIKDFSEQDEYNEELSNDRSLAAYLQTIALITSLDEEKEGSDYVTLMSIHSAKGLEFDAVIVGGLEENLFPSYMSMSSPEQLDEERRLFYVAITRAKQFLTLSYARTRYFFGNLKTNDPSRFIEEINSDRFEVDTTARNTVFSFTDDEPKSKSVFVERKPTMVPADLYKNFNASNPNNIQTGMIVLHQKFGKGKVLNIEGSADNKLATIFFQEVENPSRKIMLKFAKLEIVL</sequence>
<dbReference type="PANTHER" id="PTHR11070:SF2">
    <property type="entry name" value="ATP-DEPENDENT DNA HELICASE SRS2"/>
    <property type="match status" value="1"/>
</dbReference>
<evidence type="ECO:0000313" key="15">
    <source>
        <dbReference type="EMBL" id="MBK9716215.1"/>
    </source>
</evidence>
<gene>
    <name evidence="15" type="ORF">IPO85_01580</name>
</gene>
<dbReference type="PROSITE" id="PS51198">
    <property type="entry name" value="UVRD_HELICASE_ATP_BIND"/>
    <property type="match status" value="1"/>
</dbReference>
<comment type="caution">
    <text evidence="15">The sequence shown here is derived from an EMBL/GenBank/DDBJ whole genome shotgun (WGS) entry which is preliminary data.</text>
</comment>
<dbReference type="GO" id="GO:0000725">
    <property type="term" value="P:recombinational repair"/>
    <property type="evidence" value="ECO:0007669"/>
    <property type="project" value="TreeGrafter"/>
</dbReference>
<dbReference type="PROSITE" id="PS51217">
    <property type="entry name" value="UVRD_HELICASE_CTER"/>
    <property type="match status" value="1"/>
</dbReference>
<dbReference type="EMBL" id="JADKFW010000004">
    <property type="protein sequence ID" value="MBK9716215.1"/>
    <property type="molecule type" value="Genomic_DNA"/>
</dbReference>
<dbReference type="EC" id="5.6.2.4" evidence="9"/>
<dbReference type="GO" id="GO:0033202">
    <property type="term" value="C:DNA helicase complex"/>
    <property type="evidence" value="ECO:0007669"/>
    <property type="project" value="TreeGrafter"/>
</dbReference>
<dbReference type="InterPro" id="IPR027417">
    <property type="entry name" value="P-loop_NTPase"/>
</dbReference>
<name>A0A9D7XD37_9BACT</name>
<dbReference type="PANTHER" id="PTHR11070">
    <property type="entry name" value="UVRD / RECB / PCRA DNA HELICASE FAMILY MEMBER"/>
    <property type="match status" value="1"/>
</dbReference>
<dbReference type="Gene3D" id="1.10.10.160">
    <property type="match status" value="1"/>
</dbReference>
<feature type="domain" description="UvrD-like helicase ATP-binding" evidence="13">
    <location>
        <begin position="6"/>
        <end position="294"/>
    </location>
</feature>
<feature type="domain" description="UvrD-like helicase C-terminal" evidence="14">
    <location>
        <begin position="295"/>
        <end position="573"/>
    </location>
</feature>
<dbReference type="SUPFAM" id="SSF52540">
    <property type="entry name" value="P-loop containing nucleoside triphosphate hydrolases"/>
    <property type="match status" value="1"/>
</dbReference>
<evidence type="ECO:0000256" key="11">
    <source>
        <dbReference type="ARBA" id="ARBA00048988"/>
    </source>
</evidence>
<evidence type="ECO:0000256" key="8">
    <source>
        <dbReference type="ARBA" id="ARBA00034617"/>
    </source>
</evidence>
<dbReference type="GO" id="GO:0043138">
    <property type="term" value="F:3'-5' DNA helicase activity"/>
    <property type="evidence" value="ECO:0007669"/>
    <property type="project" value="UniProtKB-EC"/>
</dbReference>
<keyword evidence="7" id="KW-0413">Isomerase</keyword>
<keyword evidence="2 12" id="KW-0547">Nucleotide-binding</keyword>
<dbReference type="InterPro" id="IPR014016">
    <property type="entry name" value="UvrD-like_ATP-bd"/>
</dbReference>
<comment type="catalytic activity">
    <reaction evidence="8">
        <text>Couples ATP hydrolysis with the unwinding of duplex DNA by translocating in the 3'-5' direction.</text>
        <dbReference type="EC" id="5.6.2.4"/>
    </reaction>
</comment>
<dbReference type="GO" id="GO:0005829">
    <property type="term" value="C:cytosol"/>
    <property type="evidence" value="ECO:0007669"/>
    <property type="project" value="TreeGrafter"/>
</dbReference>
<organism evidence="15 16">
    <name type="scientific">Candidatus Defluviibacterium haderslevense</name>
    <dbReference type="NCBI Taxonomy" id="2981993"/>
    <lineage>
        <taxon>Bacteria</taxon>
        <taxon>Pseudomonadati</taxon>
        <taxon>Bacteroidota</taxon>
        <taxon>Saprospiria</taxon>
        <taxon>Saprospirales</taxon>
        <taxon>Saprospiraceae</taxon>
        <taxon>Candidatus Defluviibacterium</taxon>
    </lineage>
</organism>
<evidence type="ECO:0000259" key="14">
    <source>
        <dbReference type="PROSITE" id="PS51217"/>
    </source>
</evidence>
<comment type="similarity">
    <text evidence="1">Belongs to the helicase family. UvrD subfamily.</text>
</comment>
<accession>A0A9D7XD37</accession>
<dbReference type="CDD" id="cd17932">
    <property type="entry name" value="DEXQc_UvrD"/>
    <property type="match status" value="1"/>
</dbReference>
<dbReference type="Pfam" id="PF00580">
    <property type="entry name" value="UvrD-helicase"/>
    <property type="match status" value="1"/>
</dbReference>
<dbReference type="Gene3D" id="3.40.50.300">
    <property type="entry name" value="P-loop containing nucleotide triphosphate hydrolases"/>
    <property type="match status" value="2"/>
</dbReference>
<evidence type="ECO:0000256" key="3">
    <source>
        <dbReference type="ARBA" id="ARBA00022801"/>
    </source>
</evidence>
<keyword evidence="5 12" id="KW-0067">ATP-binding</keyword>
<evidence type="ECO:0000256" key="5">
    <source>
        <dbReference type="ARBA" id="ARBA00022840"/>
    </source>
</evidence>
<keyword evidence="3 12" id="KW-0378">Hydrolase</keyword>
<dbReference type="Pfam" id="PF13361">
    <property type="entry name" value="UvrD_C"/>
    <property type="match status" value="1"/>
</dbReference>
<dbReference type="InterPro" id="IPR000212">
    <property type="entry name" value="DNA_helicase_UvrD/REP"/>
</dbReference>
<protein>
    <recommendedName>
        <fullName evidence="9">DNA 3'-5' helicase</fullName>
        <ecNumber evidence="9">5.6.2.4</ecNumber>
    </recommendedName>
    <alternativeName>
        <fullName evidence="10">DNA 3'-5' helicase II</fullName>
    </alternativeName>
</protein>
<dbReference type="GO" id="GO:0003677">
    <property type="term" value="F:DNA binding"/>
    <property type="evidence" value="ECO:0007669"/>
    <property type="project" value="UniProtKB-KW"/>
</dbReference>
<evidence type="ECO:0000256" key="9">
    <source>
        <dbReference type="ARBA" id="ARBA00034808"/>
    </source>
</evidence>
<dbReference type="InterPro" id="IPR013986">
    <property type="entry name" value="DExx_box_DNA_helicase_dom_sf"/>
</dbReference>
<reference evidence="15 16" key="1">
    <citation type="submission" date="2020-10" db="EMBL/GenBank/DDBJ databases">
        <title>Connecting structure to function with the recovery of over 1000 high-quality activated sludge metagenome-assembled genomes encoding full-length rRNA genes using long-read sequencing.</title>
        <authorList>
            <person name="Singleton C.M."/>
            <person name="Petriglieri F."/>
            <person name="Kristensen J.M."/>
            <person name="Kirkegaard R.H."/>
            <person name="Michaelsen T.Y."/>
            <person name="Andersen M.H."/>
            <person name="Karst S.M."/>
            <person name="Dueholm M.S."/>
            <person name="Nielsen P.H."/>
            <person name="Albertsen M."/>
        </authorList>
    </citation>
    <scope>NUCLEOTIDE SEQUENCE [LARGE SCALE GENOMIC DNA]</scope>
    <source>
        <strain evidence="15">Ribe_18-Q3-R11-54_BAT3C.373</strain>
    </source>
</reference>
<evidence type="ECO:0000256" key="6">
    <source>
        <dbReference type="ARBA" id="ARBA00023125"/>
    </source>
</evidence>
<evidence type="ECO:0000256" key="1">
    <source>
        <dbReference type="ARBA" id="ARBA00009922"/>
    </source>
</evidence>
<dbReference type="Proteomes" id="UP000808349">
    <property type="component" value="Unassembled WGS sequence"/>
</dbReference>
<dbReference type="InterPro" id="IPR014017">
    <property type="entry name" value="DNA_helicase_UvrD-like_C"/>
</dbReference>
<dbReference type="GO" id="GO:0016787">
    <property type="term" value="F:hydrolase activity"/>
    <property type="evidence" value="ECO:0007669"/>
    <property type="project" value="UniProtKB-UniRule"/>
</dbReference>
<evidence type="ECO:0000256" key="2">
    <source>
        <dbReference type="ARBA" id="ARBA00022741"/>
    </source>
</evidence>
<dbReference type="Gene3D" id="1.10.486.10">
    <property type="entry name" value="PCRA, domain 4"/>
    <property type="match status" value="1"/>
</dbReference>
<dbReference type="AlphaFoldDB" id="A0A9D7XD37"/>